<dbReference type="PROSITE" id="PS00189">
    <property type="entry name" value="LIPOYL"/>
    <property type="match status" value="1"/>
</dbReference>
<keyword evidence="5 9" id="KW-0450">Lipoyl</keyword>
<dbReference type="Gene3D" id="4.10.320.10">
    <property type="entry name" value="E3-binding domain"/>
    <property type="match status" value="1"/>
</dbReference>
<evidence type="ECO:0000256" key="4">
    <source>
        <dbReference type="ARBA" id="ARBA00022679"/>
    </source>
</evidence>
<evidence type="ECO:0000259" key="11">
    <source>
        <dbReference type="PROSITE" id="PS51826"/>
    </source>
</evidence>
<dbReference type="SUPFAM" id="SSF52777">
    <property type="entry name" value="CoA-dependent acyltransferases"/>
    <property type="match status" value="1"/>
</dbReference>
<keyword evidence="6" id="KW-0809">Transit peptide</keyword>
<dbReference type="InterPro" id="IPR000089">
    <property type="entry name" value="Biotin_lipoyl"/>
</dbReference>
<dbReference type="OrthoDB" id="202158at2759"/>
<dbReference type="InParanoid" id="B7FTL5"/>
<dbReference type="PANTHER" id="PTHR43178:SF5">
    <property type="entry name" value="LIPOAMIDE ACYLTRANSFERASE COMPONENT OF BRANCHED-CHAIN ALPHA-KETO ACID DEHYDROGENASE COMPLEX, MITOCHONDRIAL"/>
    <property type="match status" value="1"/>
</dbReference>
<dbReference type="FunFam" id="3.30.559.10:FF:000007">
    <property type="entry name" value="Dihydrolipoamide acetyltransferase component of pyruvate dehydrogenase complex"/>
    <property type="match status" value="1"/>
</dbReference>
<dbReference type="FunFam" id="2.40.50.100:FF:000013">
    <property type="entry name" value="Dihydrolipoamide acetyltransferase component of pyruvate dehydrogenase complex"/>
    <property type="match status" value="1"/>
</dbReference>
<evidence type="ECO:0000256" key="9">
    <source>
        <dbReference type="RuleBase" id="RU003423"/>
    </source>
</evidence>
<dbReference type="PROSITE" id="PS51826">
    <property type="entry name" value="PSBD"/>
    <property type="match status" value="1"/>
</dbReference>
<dbReference type="PROSITE" id="PS50968">
    <property type="entry name" value="BIOTINYL_LIPOYL"/>
    <property type="match status" value="1"/>
</dbReference>
<dbReference type="Pfam" id="PF00364">
    <property type="entry name" value="Biotin_lipoyl"/>
    <property type="match status" value="1"/>
</dbReference>
<evidence type="ECO:0000259" key="10">
    <source>
        <dbReference type="PROSITE" id="PS50968"/>
    </source>
</evidence>
<dbReference type="InterPro" id="IPR036625">
    <property type="entry name" value="E3-bd_dom_sf"/>
</dbReference>
<evidence type="ECO:0000256" key="6">
    <source>
        <dbReference type="ARBA" id="ARBA00022946"/>
    </source>
</evidence>
<keyword evidence="7" id="KW-0496">Mitochondrion</keyword>
<keyword evidence="8 9" id="KW-0012">Acyltransferase</keyword>
<evidence type="ECO:0000256" key="8">
    <source>
        <dbReference type="ARBA" id="ARBA00023315"/>
    </source>
</evidence>
<sequence length="525" mass="58005">MIPPKSFLVNVWPRWPHSLAWRSNSAVRPLDSSARTKMKASASSANRLSERNQHHCWDNSLPTSNTCWYLRGSFARNQCHSNMLVSGFSTAVVNTNTDTQSQQIPDQNKSSVPFLLADIGEGIAEVELLQWYVNAGDRVQQFDKICEVQSDKATVEITSRYDGLVASLEGNVGDMIRVGEALLSISHNSENHLRSDDDKGSTVRGDSKFQASPAVRRLGHEHNLDLSGIRGTGPRGRLLKTDVLTYLREVGVQQQDQETGEWKAPRQTTTDASLIEQVVALKGYHRLMAQTMTASLQIPHMGLGDEIVVDQLLACRRQINAARQGPDEVQISLLAFFLKACSLALGEYPMLNSRIEGDTDAFLQNFQVRLLPRHDLGVAMATPRGLVVPVVRGCEQRSLLELQIELNRLKAAATESRLHADDLTTPTFTLSNIGSMNVGQTLKPVLVPPLVAMGALGRIQRVPRFVEDDDDGANPSDKNTVVATNILHVSWAGDHRILDGATLARFHLAFASYVSNPHRMLLHLH</sequence>
<evidence type="ECO:0000313" key="12">
    <source>
        <dbReference type="EMBL" id="EEC50100.1"/>
    </source>
</evidence>
<dbReference type="InterPro" id="IPR023213">
    <property type="entry name" value="CAT-like_dom_sf"/>
</dbReference>
<feature type="domain" description="Lipoyl-binding" evidence="10">
    <location>
        <begin position="111"/>
        <end position="186"/>
    </location>
</feature>
<dbReference type="PANTHER" id="PTHR43178">
    <property type="entry name" value="DIHYDROLIPOAMIDE ACETYLTRANSFERASE COMPONENT OF PYRUVATE DEHYDROGENASE COMPLEX"/>
    <property type="match status" value="1"/>
</dbReference>
<dbReference type="KEGG" id="pti:PHATRDRAFT_54219"/>
<dbReference type="InterPro" id="IPR050743">
    <property type="entry name" value="2-oxoacid_DH_E2_comp"/>
</dbReference>
<dbReference type="eggNOG" id="KOG0558">
    <property type="taxonomic scope" value="Eukaryota"/>
</dbReference>
<dbReference type="SUPFAM" id="SSF47005">
    <property type="entry name" value="Peripheral subunit-binding domain of 2-oxo acid dehydrogenase complex"/>
    <property type="match status" value="1"/>
</dbReference>
<dbReference type="Pfam" id="PF02817">
    <property type="entry name" value="E3_binding"/>
    <property type="match status" value="1"/>
</dbReference>
<dbReference type="Gene3D" id="2.40.50.100">
    <property type="match status" value="1"/>
</dbReference>
<dbReference type="RefSeq" id="XP_002178435.1">
    <property type="nucleotide sequence ID" value="XM_002178399.1"/>
</dbReference>
<dbReference type="SUPFAM" id="SSF51230">
    <property type="entry name" value="Single hybrid motif"/>
    <property type="match status" value="1"/>
</dbReference>
<dbReference type="GO" id="GO:0005759">
    <property type="term" value="C:mitochondrial matrix"/>
    <property type="evidence" value="ECO:0007669"/>
    <property type="project" value="UniProtKB-SubCell"/>
</dbReference>
<dbReference type="GeneID" id="7198007"/>
<dbReference type="FunCoup" id="B7FTL5">
    <property type="interactions" value="265"/>
</dbReference>
<dbReference type="CDD" id="cd06849">
    <property type="entry name" value="lipoyl_domain"/>
    <property type="match status" value="1"/>
</dbReference>
<keyword evidence="4 9" id="KW-0808">Transferase</keyword>
<organism evidence="12 13">
    <name type="scientific">Phaeodactylum tricornutum (strain CCAP 1055/1)</name>
    <dbReference type="NCBI Taxonomy" id="556484"/>
    <lineage>
        <taxon>Eukaryota</taxon>
        <taxon>Sar</taxon>
        <taxon>Stramenopiles</taxon>
        <taxon>Ochrophyta</taxon>
        <taxon>Bacillariophyta</taxon>
        <taxon>Bacillariophyceae</taxon>
        <taxon>Bacillariophycidae</taxon>
        <taxon>Naviculales</taxon>
        <taxon>Phaeodactylaceae</taxon>
        <taxon>Phaeodactylum</taxon>
    </lineage>
</organism>
<dbReference type="InterPro" id="IPR001078">
    <property type="entry name" value="2-oxoacid_DH_actylTfrase"/>
</dbReference>
<evidence type="ECO:0000256" key="1">
    <source>
        <dbReference type="ARBA" id="ARBA00001938"/>
    </source>
</evidence>
<dbReference type="GO" id="GO:0031405">
    <property type="term" value="F:lipoic acid binding"/>
    <property type="evidence" value="ECO:0007669"/>
    <property type="project" value="TreeGrafter"/>
</dbReference>
<dbReference type="InterPro" id="IPR003016">
    <property type="entry name" value="2-oxoA_DH_lipoyl-BS"/>
</dbReference>
<dbReference type="PaxDb" id="2850-Phatr54219"/>
<comment type="similarity">
    <text evidence="3 9">Belongs to the 2-oxoacid dehydrogenase family.</text>
</comment>
<dbReference type="Pfam" id="PF00198">
    <property type="entry name" value="2-oxoacid_dh"/>
    <property type="match status" value="1"/>
</dbReference>
<reference evidence="12 13" key="1">
    <citation type="journal article" date="2008" name="Nature">
        <title>The Phaeodactylum genome reveals the evolutionary history of diatom genomes.</title>
        <authorList>
            <person name="Bowler C."/>
            <person name="Allen A.E."/>
            <person name="Badger J.H."/>
            <person name="Grimwood J."/>
            <person name="Jabbari K."/>
            <person name="Kuo A."/>
            <person name="Maheswari U."/>
            <person name="Martens C."/>
            <person name="Maumus F."/>
            <person name="Otillar R.P."/>
            <person name="Rayko E."/>
            <person name="Salamov A."/>
            <person name="Vandepoele K."/>
            <person name="Beszteri B."/>
            <person name="Gruber A."/>
            <person name="Heijde M."/>
            <person name="Katinka M."/>
            <person name="Mock T."/>
            <person name="Valentin K."/>
            <person name="Verret F."/>
            <person name="Berges J.A."/>
            <person name="Brownlee C."/>
            <person name="Cadoret J.P."/>
            <person name="Chiovitti A."/>
            <person name="Choi C.J."/>
            <person name="Coesel S."/>
            <person name="De Martino A."/>
            <person name="Detter J.C."/>
            <person name="Durkin C."/>
            <person name="Falciatore A."/>
            <person name="Fournet J."/>
            <person name="Haruta M."/>
            <person name="Huysman M.J."/>
            <person name="Jenkins B.D."/>
            <person name="Jiroutova K."/>
            <person name="Jorgensen R.E."/>
            <person name="Joubert Y."/>
            <person name="Kaplan A."/>
            <person name="Kroger N."/>
            <person name="Kroth P.G."/>
            <person name="La Roche J."/>
            <person name="Lindquist E."/>
            <person name="Lommer M."/>
            <person name="Martin-Jezequel V."/>
            <person name="Lopez P.J."/>
            <person name="Lucas S."/>
            <person name="Mangogna M."/>
            <person name="McGinnis K."/>
            <person name="Medlin L.K."/>
            <person name="Montsant A."/>
            <person name="Oudot-Le Secq M.P."/>
            <person name="Napoli C."/>
            <person name="Obornik M."/>
            <person name="Parker M.S."/>
            <person name="Petit J.L."/>
            <person name="Porcel B.M."/>
            <person name="Poulsen N."/>
            <person name="Robison M."/>
            <person name="Rychlewski L."/>
            <person name="Rynearson T.A."/>
            <person name="Schmutz J."/>
            <person name="Shapiro H."/>
            <person name="Siaut M."/>
            <person name="Stanley M."/>
            <person name="Sussman M.R."/>
            <person name="Taylor A.R."/>
            <person name="Vardi A."/>
            <person name="von Dassow P."/>
            <person name="Vyverman W."/>
            <person name="Willis A."/>
            <person name="Wyrwicz L.S."/>
            <person name="Rokhsar D.S."/>
            <person name="Weissenbach J."/>
            <person name="Armbrust E.V."/>
            <person name="Green B.R."/>
            <person name="Van de Peer Y."/>
            <person name="Grigoriev I.V."/>
        </authorList>
    </citation>
    <scope>NUCLEOTIDE SEQUENCE [LARGE SCALE GENOMIC DNA]</scope>
    <source>
        <strain evidence="12 13">CCAP 1055/1</strain>
    </source>
</reference>
<evidence type="ECO:0000256" key="3">
    <source>
        <dbReference type="ARBA" id="ARBA00007317"/>
    </source>
</evidence>
<accession>B7FTL5</accession>
<comment type="subcellular location">
    <subcellularLocation>
        <location evidence="2">Mitochondrion matrix</location>
    </subcellularLocation>
</comment>
<dbReference type="GO" id="GO:0016407">
    <property type="term" value="F:acetyltransferase activity"/>
    <property type="evidence" value="ECO:0007669"/>
    <property type="project" value="TreeGrafter"/>
</dbReference>
<evidence type="ECO:0000256" key="2">
    <source>
        <dbReference type="ARBA" id="ARBA00004305"/>
    </source>
</evidence>
<feature type="domain" description="Peripheral subunit-binding (PSBD)" evidence="11">
    <location>
        <begin position="210"/>
        <end position="247"/>
    </location>
</feature>
<comment type="cofactor">
    <cofactor evidence="1 9">
        <name>(R)-lipoate</name>
        <dbReference type="ChEBI" id="CHEBI:83088"/>
    </cofactor>
</comment>
<dbReference type="Gene3D" id="3.30.559.10">
    <property type="entry name" value="Chloramphenicol acetyltransferase-like domain"/>
    <property type="match status" value="1"/>
</dbReference>
<name>B7FTL5_PHATC</name>
<dbReference type="AlphaFoldDB" id="B7FTL5"/>
<dbReference type="Proteomes" id="UP000000759">
    <property type="component" value="Chromosome 4"/>
</dbReference>
<evidence type="ECO:0000313" key="13">
    <source>
        <dbReference type="Proteomes" id="UP000000759"/>
    </source>
</evidence>
<dbReference type="EC" id="2.3.1.-" evidence="9"/>
<dbReference type="InterPro" id="IPR004167">
    <property type="entry name" value="PSBD"/>
</dbReference>
<reference evidence="13" key="2">
    <citation type="submission" date="2008-08" db="EMBL/GenBank/DDBJ databases">
        <authorList>
            <consortium name="Diatom Consortium"/>
            <person name="Grigoriev I."/>
            <person name="Grimwood J."/>
            <person name="Kuo A."/>
            <person name="Otillar R.P."/>
            <person name="Salamov A."/>
            <person name="Detter J.C."/>
            <person name="Lindquist E."/>
            <person name="Shapiro H."/>
            <person name="Lucas S."/>
            <person name="Glavina del Rio T."/>
            <person name="Pitluck S."/>
            <person name="Rokhsar D."/>
            <person name="Bowler C."/>
        </authorList>
    </citation>
    <scope>GENOME REANNOTATION</scope>
    <source>
        <strain evidence="13">CCAP 1055/1</strain>
    </source>
</reference>
<keyword evidence="13" id="KW-1185">Reference proteome</keyword>
<dbReference type="EMBL" id="CM000607">
    <property type="protein sequence ID" value="EEC50100.1"/>
    <property type="molecule type" value="Genomic_DNA"/>
</dbReference>
<gene>
    <name evidence="12" type="primary">DHLTA_4</name>
    <name evidence="12" type="ORF">PHATRDRAFT_54219</name>
</gene>
<proteinExistence type="inferred from homology"/>
<protein>
    <recommendedName>
        <fullName evidence="9">Dihydrolipoamide acetyltransferase component of pyruvate dehydrogenase complex</fullName>
        <ecNumber evidence="9">2.3.1.-</ecNumber>
    </recommendedName>
</protein>
<evidence type="ECO:0000256" key="5">
    <source>
        <dbReference type="ARBA" id="ARBA00022823"/>
    </source>
</evidence>
<dbReference type="STRING" id="556484.B7FTL5"/>
<dbReference type="InterPro" id="IPR011053">
    <property type="entry name" value="Single_hybrid_motif"/>
</dbReference>
<evidence type="ECO:0000256" key="7">
    <source>
        <dbReference type="ARBA" id="ARBA00023128"/>
    </source>
</evidence>